<keyword evidence="1" id="KW-0808">Transferase</keyword>
<keyword evidence="1" id="KW-0723">Serine/threonine-protein kinase</keyword>
<dbReference type="InterPro" id="IPR036890">
    <property type="entry name" value="HATPase_C_sf"/>
</dbReference>
<evidence type="ECO:0000313" key="4">
    <source>
        <dbReference type="Proteomes" id="UP001432222"/>
    </source>
</evidence>
<name>A0ABZ1TZW3_9ACTN</name>
<protein>
    <submittedName>
        <fullName evidence="3">ATP-binding protein</fullName>
    </submittedName>
</protein>
<dbReference type="InterPro" id="IPR003594">
    <property type="entry name" value="HATPase_dom"/>
</dbReference>
<dbReference type="PANTHER" id="PTHR35526">
    <property type="entry name" value="ANTI-SIGMA-F FACTOR RSBW-RELATED"/>
    <property type="match status" value="1"/>
</dbReference>
<dbReference type="RefSeq" id="WP_328955197.1">
    <property type="nucleotide sequence ID" value="NZ_CP108110.1"/>
</dbReference>
<dbReference type="EMBL" id="CP108110">
    <property type="protein sequence ID" value="WUQ84323.1"/>
    <property type="molecule type" value="Genomic_DNA"/>
</dbReference>
<keyword evidence="4" id="KW-1185">Reference proteome</keyword>
<evidence type="ECO:0000256" key="1">
    <source>
        <dbReference type="ARBA" id="ARBA00022527"/>
    </source>
</evidence>
<dbReference type="CDD" id="cd16936">
    <property type="entry name" value="HATPase_RsbW-like"/>
    <property type="match status" value="1"/>
</dbReference>
<dbReference type="SUPFAM" id="SSF55874">
    <property type="entry name" value="ATPase domain of HSP90 chaperone/DNA topoisomerase II/histidine kinase"/>
    <property type="match status" value="1"/>
</dbReference>
<evidence type="ECO:0000313" key="3">
    <source>
        <dbReference type="EMBL" id="WUQ84323.1"/>
    </source>
</evidence>
<feature type="domain" description="Histidine kinase/HSP90-like ATPase" evidence="2">
    <location>
        <begin position="9"/>
        <end position="116"/>
    </location>
</feature>
<dbReference type="Gene3D" id="3.30.565.10">
    <property type="entry name" value="Histidine kinase-like ATPase, C-terminal domain"/>
    <property type="match status" value="1"/>
</dbReference>
<reference evidence="3" key="1">
    <citation type="submission" date="2022-10" db="EMBL/GenBank/DDBJ databases">
        <title>The complete genomes of actinobacterial strains from the NBC collection.</title>
        <authorList>
            <person name="Joergensen T.S."/>
            <person name="Alvarez Arevalo M."/>
            <person name="Sterndorff E.B."/>
            <person name="Faurdal D."/>
            <person name="Vuksanovic O."/>
            <person name="Mourched A.-S."/>
            <person name="Charusanti P."/>
            <person name="Shaw S."/>
            <person name="Blin K."/>
            <person name="Weber T."/>
        </authorList>
    </citation>
    <scope>NUCLEOTIDE SEQUENCE</scope>
    <source>
        <strain evidence="3">NBC_00222</strain>
    </source>
</reference>
<dbReference type="Pfam" id="PF13581">
    <property type="entry name" value="HATPase_c_2"/>
    <property type="match status" value="1"/>
</dbReference>
<keyword evidence="1" id="KW-0418">Kinase</keyword>
<keyword evidence="3" id="KW-0067">ATP-binding</keyword>
<dbReference type="PANTHER" id="PTHR35526:SF3">
    <property type="entry name" value="ANTI-SIGMA-F FACTOR RSBW"/>
    <property type="match status" value="1"/>
</dbReference>
<keyword evidence="3" id="KW-0547">Nucleotide-binding</keyword>
<dbReference type="GO" id="GO:0005524">
    <property type="term" value="F:ATP binding"/>
    <property type="evidence" value="ECO:0007669"/>
    <property type="project" value="UniProtKB-KW"/>
</dbReference>
<dbReference type="Proteomes" id="UP001432222">
    <property type="component" value="Chromosome"/>
</dbReference>
<evidence type="ECO:0000259" key="2">
    <source>
        <dbReference type="Pfam" id="PF13581"/>
    </source>
</evidence>
<sequence>MRAFSPPDWSAAREELRAALALASWPDGLVADAELALHELYVNAWRHAGCQAPTVVVVLLPTRTLRVSVADDCPDLPEPRISADPYAVSGRGLHLVRSLTHRFGADPAKNGKRVWFELDFAA</sequence>
<gene>
    <name evidence="3" type="ORF">OHA16_15930</name>
</gene>
<accession>A0ABZ1TZW3</accession>
<dbReference type="InterPro" id="IPR050267">
    <property type="entry name" value="Anti-sigma-factor_SerPK"/>
</dbReference>
<proteinExistence type="predicted"/>
<organism evidence="3 4">
    <name type="scientific">Kitasatospora purpeofusca</name>
    <dbReference type="NCBI Taxonomy" id="67352"/>
    <lineage>
        <taxon>Bacteria</taxon>
        <taxon>Bacillati</taxon>
        <taxon>Actinomycetota</taxon>
        <taxon>Actinomycetes</taxon>
        <taxon>Kitasatosporales</taxon>
        <taxon>Streptomycetaceae</taxon>
        <taxon>Kitasatospora</taxon>
    </lineage>
</organism>